<comment type="caution">
    <text evidence="3">The sequence shown here is derived from an EMBL/GenBank/DDBJ whole genome shotgun (WGS) entry which is preliminary data.</text>
</comment>
<dbReference type="EMBL" id="ML978158">
    <property type="protein sequence ID" value="KAF2035100.1"/>
    <property type="molecule type" value="Genomic_DNA"/>
</dbReference>
<keyword evidence="4" id="KW-1185">Reference proteome</keyword>
<keyword evidence="2" id="KW-0812">Transmembrane</keyword>
<accession>A0A9P4LS49</accession>
<keyword evidence="2" id="KW-0472">Membrane</keyword>
<sequence>MERTIVATKTCEHWPKCTPKHSPKKKVQTCIADRQQLKDDANRELQPSRATAKMKSLLATLAFAVATIAAPIIEPSAKGLDAVKEKRVFSGNQWNVPPGIEGESAEVESVQSPGWKGKREDESADSVQPPGWKEKRVFSGNAWNVPAGLEGESADIESVQPPGWKEKREGDSTDSVQPPGWRTKRDGESSDSVQPPGWK</sequence>
<proteinExistence type="predicted"/>
<evidence type="ECO:0000256" key="2">
    <source>
        <dbReference type="SAM" id="Phobius"/>
    </source>
</evidence>
<evidence type="ECO:0000256" key="1">
    <source>
        <dbReference type="SAM" id="MobiDB-lite"/>
    </source>
</evidence>
<name>A0A9P4LS49_9PLEO</name>
<feature type="transmembrane region" description="Helical" evidence="2">
    <location>
        <begin position="56"/>
        <end position="73"/>
    </location>
</feature>
<organism evidence="3 4">
    <name type="scientific">Setomelanomma holmii</name>
    <dbReference type="NCBI Taxonomy" id="210430"/>
    <lineage>
        <taxon>Eukaryota</taxon>
        <taxon>Fungi</taxon>
        <taxon>Dikarya</taxon>
        <taxon>Ascomycota</taxon>
        <taxon>Pezizomycotina</taxon>
        <taxon>Dothideomycetes</taxon>
        <taxon>Pleosporomycetidae</taxon>
        <taxon>Pleosporales</taxon>
        <taxon>Pleosporineae</taxon>
        <taxon>Phaeosphaeriaceae</taxon>
        <taxon>Setomelanomma</taxon>
    </lineage>
</organism>
<reference evidence="3" key="1">
    <citation type="journal article" date="2020" name="Stud. Mycol.">
        <title>101 Dothideomycetes genomes: a test case for predicting lifestyles and emergence of pathogens.</title>
        <authorList>
            <person name="Haridas S."/>
            <person name="Albert R."/>
            <person name="Binder M."/>
            <person name="Bloem J."/>
            <person name="Labutti K."/>
            <person name="Salamov A."/>
            <person name="Andreopoulos B."/>
            <person name="Baker S."/>
            <person name="Barry K."/>
            <person name="Bills G."/>
            <person name="Bluhm B."/>
            <person name="Cannon C."/>
            <person name="Castanera R."/>
            <person name="Culley D."/>
            <person name="Daum C."/>
            <person name="Ezra D."/>
            <person name="Gonzalez J."/>
            <person name="Henrissat B."/>
            <person name="Kuo A."/>
            <person name="Liang C."/>
            <person name="Lipzen A."/>
            <person name="Lutzoni F."/>
            <person name="Magnuson J."/>
            <person name="Mondo S."/>
            <person name="Nolan M."/>
            <person name="Ohm R."/>
            <person name="Pangilinan J."/>
            <person name="Park H.-J."/>
            <person name="Ramirez L."/>
            <person name="Alfaro M."/>
            <person name="Sun H."/>
            <person name="Tritt A."/>
            <person name="Yoshinaga Y."/>
            <person name="Zwiers L.-H."/>
            <person name="Turgeon B."/>
            <person name="Goodwin S."/>
            <person name="Spatafora J."/>
            <person name="Crous P."/>
            <person name="Grigoriev I."/>
        </authorList>
    </citation>
    <scope>NUCLEOTIDE SEQUENCE</scope>
    <source>
        <strain evidence="3">CBS 110217</strain>
    </source>
</reference>
<feature type="region of interest" description="Disordered" evidence="1">
    <location>
        <begin position="94"/>
        <end position="199"/>
    </location>
</feature>
<evidence type="ECO:0000313" key="4">
    <source>
        <dbReference type="Proteomes" id="UP000799777"/>
    </source>
</evidence>
<dbReference type="OrthoDB" id="4882189at2759"/>
<dbReference type="AlphaFoldDB" id="A0A9P4LS49"/>
<evidence type="ECO:0000313" key="3">
    <source>
        <dbReference type="EMBL" id="KAF2035100.1"/>
    </source>
</evidence>
<dbReference type="Proteomes" id="UP000799777">
    <property type="component" value="Unassembled WGS sequence"/>
</dbReference>
<keyword evidence="2" id="KW-1133">Transmembrane helix</keyword>
<gene>
    <name evidence="3" type="ORF">EK21DRAFT_107230</name>
</gene>
<protein>
    <submittedName>
        <fullName evidence="3">Uncharacterized protein</fullName>
    </submittedName>
</protein>